<dbReference type="VEuPathDB" id="PlasmoDB:PY17X_1217700"/>
<sequence length="243" mass="28761">MEIKNKLNTWSNVDHMYKRVKKKKCKKNIFYLIFLISISLLGYFQSPNFVVFAKINDKKKNVKLDNAPTDTPNSESINKENNKLDNETNSIKENNFDSKINENVYNTNNKIRNELLFQSFNIRSFEEERYKLKFVEKYIINNPELFNNDNLIFDTLSNFYNGLIDSYINPPIDGDNTSLPLNEKNVKINEIKKLIIFKFSKYGLVLFCFFLGIKLFFSLFQKLVKFIFILFFKILKFCCCGGR</sequence>
<evidence type="ECO:0000313" key="4">
    <source>
        <dbReference type="EMBL" id="VTZ79978.1"/>
    </source>
</evidence>
<dbReference type="EMBL" id="LK934640">
    <property type="protein sequence ID" value="CDU19343.1"/>
    <property type="molecule type" value="Genomic_DNA"/>
</dbReference>
<feature type="compositionally biased region" description="Basic and acidic residues" evidence="1">
    <location>
        <begin position="77"/>
        <end position="86"/>
    </location>
</feature>
<feature type="transmembrane region" description="Helical" evidence="2">
    <location>
        <begin position="202"/>
        <end position="220"/>
    </location>
</feature>
<gene>
    <name evidence="4" type="ORF">PY17X_1217700</name>
    <name evidence="3" type="ORF">PYYM_1217100</name>
</gene>
<dbReference type="VEuPathDB" id="PlasmoDB:PY01540"/>
<evidence type="ECO:0000256" key="1">
    <source>
        <dbReference type="SAM" id="MobiDB-lite"/>
    </source>
</evidence>
<evidence type="ECO:0000256" key="2">
    <source>
        <dbReference type="SAM" id="Phobius"/>
    </source>
</evidence>
<dbReference type="GeneID" id="3801871"/>
<dbReference type="Proteomes" id="UP000072904">
    <property type="component" value="Chromosome 12"/>
</dbReference>
<dbReference type="RefSeq" id="XP_022812613.1">
    <property type="nucleotide sequence ID" value="XM_022956759.1"/>
</dbReference>
<name>A0A078KAD3_PLAYE</name>
<dbReference type="KEGG" id="pyo:PY17X_1217700"/>
<keyword evidence="2" id="KW-1133">Transmembrane helix</keyword>
<reference evidence="4" key="2">
    <citation type="submission" date="2014-05" db="EMBL/GenBank/DDBJ databases">
        <authorList>
            <person name="Aslett M.A."/>
            <person name="De Silva N."/>
        </authorList>
    </citation>
    <scope>NUCLEOTIDE SEQUENCE</scope>
    <source>
        <strain evidence="4">17X</strain>
    </source>
</reference>
<dbReference type="EMBL" id="LM993666">
    <property type="protein sequence ID" value="VTZ79978.1"/>
    <property type="molecule type" value="Genomic_DNA"/>
</dbReference>
<dbReference type="AlphaFoldDB" id="A0A078KAD3"/>
<accession>A0A078KAD3</accession>
<dbReference type="Proteomes" id="UP000072874">
    <property type="component" value="Chromosome 12"/>
</dbReference>
<keyword evidence="2" id="KW-0812">Transmembrane</keyword>
<dbReference type="VEuPathDB" id="PlasmoDB:PYYM_1217100"/>
<evidence type="ECO:0000313" key="3">
    <source>
        <dbReference type="EMBL" id="CDU19343.1"/>
    </source>
</evidence>
<organism evidence="3 6">
    <name type="scientific">Plasmodium yoelii</name>
    <dbReference type="NCBI Taxonomy" id="5861"/>
    <lineage>
        <taxon>Eukaryota</taxon>
        <taxon>Sar</taxon>
        <taxon>Alveolata</taxon>
        <taxon>Apicomplexa</taxon>
        <taxon>Aconoidasida</taxon>
        <taxon>Haemosporida</taxon>
        <taxon>Plasmodiidae</taxon>
        <taxon>Plasmodium</taxon>
        <taxon>Plasmodium (Vinckeia)</taxon>
    </lineage>
</organism>
<reference evidence="5 6" key="1">
    <citation type="journal article" date="2014" name="BMC Biol.">
        <title>A comprehensive evaluation of rodent malaria parasite genomes and gene expression.</title>
        <authorList>
            <person name="Otto T.D."/>
            <person name="Bohme U."/>
            <person name="Jackson A.P."/>
            <person name="Hunt M."/>
            <person name="Franke-Fayard B."/>
            <person name="Hoeijmakers W.A."/>
            <person name="Religa A.A."/>
            <person name="Robertson L."/>
            <person name="Sanders M."/>
            <person name="Ogun S.A."/>
            <person name="Cunningham D."/>
            <person name="Erhart A."/>
            <person name="Billker O."/>
            <person name="Khan S.M."/>
            <person name="Stunnenberg H.G."/>
            <person name="Langhorne J."/>
            <person name="Holder A.A."/>
            <person name="Waters A.P."/>
            <person name="Newbold C.I."/>
            <person name="Pain A."/>
            <person name="Berriman M."/>
            <person name="Janse C.J."/>
        </authorList>
    </citation>
    <scope>NUCLEOTIDE SEQUENCE [LARGE SCALE GENOMIC DNA]</scope>
    <source>
        <strain evidence="4 5">17X</strain>
        <strain evidence="3 6">YM</strain>
    </source>
</reference>
<feature type="transmembrane region" description="Helical" evidence="2">
    <location>
        <begin position="29"/>
        <end position="53"/>
    </location>
</feature>
<evidence type="ECO:0000313" key="5">
    <source>
        <dbReference type="Proteomes" id="UP000072874"/>
    </source>
</evidence>
<dbReference type="OMA" id="IFKFCCC"/>
<dbReference type="OrthoDB" id="372681at2759"/>
<keyword evidence="2" id="KW-0472">Membrane</keyword>
<evidence type="ECO:0000313" key="6">
    <source>
        <dbReference type="Proteomes" id="UP000072904"/>
    </source>
</evidence>
<reference evidence="3" key="3">
    <citation type="submission" date="2014-05" db="EMBL/GenBank/DDBJ databases">
        <authorList>
            <person name="Aslett A.Martin."/>
            <person name="De Silva Nishadi"/>
        </authorList>
    </citation>
    <scope>NUCLEOTIDE SEQUENCE</scope>
    <source>
        <strain evidence="3">YM</strain>
    </source>
</reference>
<dbReference type="VEuPathDB" id="PlasmoDB:Py17XNL_001205043"/>
<protein>
    <submittedName>
        <fullName evidence="3">Uncharacterized protein</fullName>
    </submittedName>
</protein>
<feature type="region of interest" description="Disordered" evidence="1">
    <location>
        <begin position="64"/>
        <end position="89"/>
    </location>
</feature>
<proteinExistence type="predicted"/>
<reference evidence="4" key="4">
    <citation type="submission" date="2019-05" db="EMBL/GenBank/DDBJ databases">
        <authorList>
            <consortium name="Pathogen Informatics"/>
        </authorList>
    </citation>
    <scope>NUCLEOTIDE SEQUENCE</scope>
    <source>
        <strain evidence="4">17X</strain>
    </source>
</reference>